<evidence type="ECO:0000259" key="4">
    <source>
        <dbReference type="Pfam" id="PF15247"/>
    </source>
</evidence>
<dbReference type="PANTHER" id="PTHR17408">
    <property type="entry name" value="HISTONE RNA HAIRPIN-BINDING PROTEIN"/>
    <property type="match status" value="1"/>
</dbReference>
<dbReference type="Pfam" id="PF15247">
    <property type="entry name" value="SLBP_RNA_bind"/>
    <property type="match status" value="1"/>
</dbReference>
<dbReference type="GO" id="GO:0051028">
    <property type="term" value="P:mRNA transport"/>
    <property type="evidence" value="ECO:0007669"/>
    <property type="project" value="TreeGrafter"/>
</dbReference>
<comment type="similarity">
    <text evidence="1">Belongs to the SLBP family.</text>
</comment>
<dbReference type="OrthoDB" id="265795at2759"/>
<dbReference type="GO" id="GO:0071207">
    <property type="term" value="F:histone pre-mRNA stem-loop binding"/>
    <property type="evidence" value="ECO:0007669"/>
    <property type="project" value="TreeGrafter"/>
</dbReference>
<dbReference type="Proteomes" id="UP000324800">
    <property type="component" value="Unassembled WGS sequence"/>
</dbReference>
<dbReference type="GO" id="GO:0003729">
    <property type="term" value="F:mRNA binding"/>
    <property type="evidence" value="ECO:0007669"/>
    <property type="project" value="InterPro"/>
</dbReference>
<evidence type="ECO:0000313" key="5">
    <source>
        <dbReference type="EMBL" id="KAA6393814.1"/>
    </source>
</evidence>
<dbReference type="FunFam" id="1.10.8.1120:FF:000001">
    <property type="entry name" value="Histone RNA hairpin-binding protein-like"/>
    <property type="match status" value="1"/>
</dbReference>
<proteinExistence type="inferred from homology"/>
<protein>
    <recommendedName>
        <fullName evidence="4">Histone RNA hairpin-binding protein RNA-binding domain-containing protein</fullName>
    </recommendedName>
</protein>
<accession>A0A5J4WFK6</accession>
<reference evidence="5 6" key="1">
    <citation type="submission" date="2019-03" db="EMBL/GenBank/DDBJ databases">
        <title>Single cell metagenomics reveals metabolic interactions within the superorganism composed of flagellate Streblomastix strix and complex community of Bacteroidetes bacteria on its surface.</title>
        <authorList>
            <person name="Treitli S.C."/>
            <person name="Kolisko M."/>
            <person name="Husnik F."/>
            <person name="Keeling P."/>
            <person name="Hampl V."/>
        </authorList>
    </citation>
    <scope>NUCLEOTIDE SEQUENCE [LARGE SCALE GENOMIC DNA]</scope>
    <source>
        <strain evidence="5">ST1C</strain>
    </source>
</reference>
<dbReference type="PANTHER" id="PTHR17408:SF0">
    <property type="entry name" value="HISTONE RNA HAIRPIN-BINDING PROTEIN"/>
    <property type="match status" value="1"/>
</dbReference>
<dbReference type="InterPro" id="IPR029344">
    <property type="entry name" value="SLBP_RNA_bind"/>
</dbReference>
<sequence length="224" mass="25820">MRETQGFLAGGAGSLKATSHEFVPRSSLRSDLLLQNAIPTTQIIYTSVKPDYTDAVLWEVDPRRLEQRRKQIEYGKNTPGYLNYVASVQKKSRVPKIHPHTPNIHWKCSKRAFDHSVRKWRLYLHTWDGNSSNDGDLFNSISPSPGILNEKQYHHSSAFQPNSDNEDQRQPVKASNNIDLAPQFREFTPVIATNSANASKPAWIRIRLRLRRRRIRRRLLARGI</sequence>
<evidence type="ECO:0000313" key="6">
    <source>
        <dbReference type="Proteomes" id="UP000324800"/>
    </source>
</evidence>
<gene>
    <name evidence="5" type="ORF">EZS28_010658</name>
</gene>
<evidence type="ECO:0000256" key="2">
    <source>
        <dbReference type="ARBA" id="ARBA00022884"/>
    </source>
</evidence>
<dbReference type="AlphaFoldDB" id="A0A5J4WFK6"/>
<organism evidence="5 6">
    <name type="scientific">Streblomastix strix</name>
    <dbReference type="NCBI Taxonomy" id="222440"/>
    <lineage>
        <taxon>Eukaryota</taxon>
        <taxon>Metamonada</taxon>
        <taxon>Preaxostyla</taxon>
        <taxon>Oxymonadida</taxon>
        <taxon>Streblomastigidae</taxon>
        <taxon>Streblomastix</taxon>
    </lineage>
</organism>
<dbReference type="EMBL" id="SNRW01002131">
    <property type="protein sequence ID" value="KAA6393814.1"/>
    <property type="molecule type" value="Genomic_DNA"/>
</dbReference>
<keyword evidence="2" id="KW-0694">RNA-binding</keyword>
<dbReference type="GO" id="GO:0071204">
    <property type="term" value="C:histone pre-mRNA 3'end processing complex"/>
    <property type="evidence" value="ECO:0007669"/>
    <property type="project" value="TreeGrafter"/>
</dbReference>
<dbReference type="Gene3D" id="1.10.8.1120">
    <property type="entry name" value="Histone RNA hairpin-binding protein RNA-binding domain"/>
    <property type="match status" value="1"/>
</dbReference>
<feature type="domain" description="Histone RNA hairpin-binding protein RNA-binding" evidence="4">
    <location>
        <begin position="61"/>
        <end position="128"/>
    </location>
</feature>
<comment type="caution">
    <text evidence="5">The sequence shown here is derived from an EMBL/GenBank/DDBJ whole genome shotgun (WGS) entry which is preliminary data.</text>
</comment>
<dbReference type="GO" id="GO:0005737">
    <property type="term" value="C:cytoplasm"/>
    <property type="evidence" value="ECO:0007669"/>
    <property type="project" value="TreeGrafter"/>
</dbReference>
<evidence type="ECO:0000256" key="1">
    <source>
        <dbReference type="ARBA" id="ARBA00006151"/>
    </source>
</evidence>
<dbReference type="GO" id="GO:0006398">
    <property type="term" value="P:mRNA 3'-end processing by stem-loop binding and cleavage"/>
    <property type="evidence" value="ECO:0007669"/>
    <property type="project" value="TreeGrafter"/>
</dbReference>
<dbReference type="InterPro" id="IPR026502">
    <property type="entry name" value="SLBP1/SLBP2"/>
</dbReference>
<feature type="region of interest" description="Disordered" evidence="3">
    <location>
        <begin position="157"/>
        <end position="177"/>
    </location>
</feature>
<evidence type="ECO:0000256" key="3">
    <source>
        <dbReference type="SAM" id="MobiDB-lite"/>
    </source>
</evidence>
<name>A0A5J4WFK6_9EUKA</name>
<dbReference type="InterPro" id="IPR038294">
    <property type="entry name" value="SLBP_RNA_bind_sf"/>
</dbReference>